<comment type="caution">
    <text evidence="3">The sequence shown here is derived from an EMBL/GenBank/DDBJ whole genome shotgun (WGS) entry which is preliminary data.</text>
</comment>
<dbReference type="PATRIC" id="fig|1618390.3.peg.418"/>
<organism evidence="3 4">
    <name type="scientific">Candidatus Collierbacteria bacterium GW2011_GWC2_43_12</name>
    <dbReference type="NCBI Taxonomy" id="1618390"/>
    <lineage>
        <taxon>Bacteria</taxon>
        <taxon>Candidatus Collieribacteriota</taxon>
    </lineage>
</organism>
<dbReference type="EMBL" id="LCFK01000017">
    <property type="protein sequence ID" value="KKS93763.1"/>
    <property type="molecule type" value="Genomic_DNA"/>
</dbReference>
<protein>
    <submittedName>
        <fullName evidence="3">Uncharacterized protein</fullName>
    </submittedName>
</protein>
<sequence>MKKFKLVAFSVVVITTMLLSACGTADFSNPEVQPAEQIFAPGDTNTGGSVEPAFTDARPTLRDQYEKCINSIDLTTPEMEVFLPETLYGGEAALLWKCGEPVVAGGEVLFLVGIEFITKITPTKADDVTIHGIVFVKSAGKFFILLAGAYAAAYAAGQVDTTTAIGLEGTSGLPWESHTDPTHNPNKLGSLARTLIAAAMGLFTATGGPGPEHKCGVVKNTAGMVIRAFIWIADATLPEGGYTAWYFVNSNRGPWGGAYPKTQADFETAMNRNDHPEWSSESTNCDDPNFPSPPTYLQAGQ</sequence>
<evidence type="ECO:0000256" key="2">
    <source>
        <dbReference type="SAM" id="SignalP"/>
    </source>
</evidence>
<proteinExistence type="predicted"/>
<dbReference type="Proteomes" id="UP000033980">
    <property type="component" value="Unassembled WGS sequence"/>
</dbReference>
<evidence type="ECO:0000256" key="1">
    <source>
        <dbReference type="SAM" id="MobiDB-lite"/>
    </source>
</evidence>
<evidence type="ECO:0000313" key="3">
    <source>
        <dbReference type="EMBL" id="KKS93763.1"/>
    </source>
</evidence>
<evidence type="ECO:0000313" key="4">
    <source>
        <dbReference type="Proteomes" id="UP000033980"/>
    </source>
</evidence>
<dbReference type="AlphaFoldDB" id="A0A0G1G470"/>
<feature type="chain" id="PRO_5002537300" evidence="2">
    <location>
        <begin position="22"/>
        <end position="301"/>
    </location>
</feature>
<name>A0A0G1G470_9BACT</name>
<gene>
    <name evidence="3" type="ORF">UV68_C0017G0001</name>
</gene>
<feature type="region of interest" description="Disordered" evidence="1">
    <location>
        <begin position="272"/>
        <end position="301"/>
    </location>
</feature>
<keyword evidence="2" id="KW-0732">Signal</keyword>
<reference evidence="3 4" key="1">
    <citation type="journal article" date="2015" name="Nature">
        <title>rRNA introns, odd ribosomes, and small enigmatic genomes across a large radiation of phyla.</title>
        <authorList>
            <person name="Brown C.T."/>
            <person name="Hug L.A."/>
            <person name="Thomas B.C."/>
            <person name="Sharon I."/>
            <person name="Castelle C.J."/>
            <person name="Singh A."/>
            <person name="Wilkins M.J."/>
            <person name="Williams K.H."/>
            <person name="Banfield J.F."/>
        </authorList>
    </citation>
    <scope>NUCLEOTIDE SEQUENCE [LARGE SCALE GENOMIC DNA]</scope>
</reference>
<dbReference type="PROSITE" id="PS51257">
    <property type="entry name" value="PROKAR_LIPOPROTEIN"/>
    <property type="match status" value="1"/>
</dbReference>
<accession>A0A0G1G470</accession>
<feature type="signal peptide" evidence="2">
    <location>
        <begin position="1"/>
        <end position="21"/>
    </location>
</feature>